<dbReference type="GO" id="GO:0016020">
    <property type="term" value="C:membrane"/>
    <property type="evidence" value="ECO:0007669"/>
    <property type="project" value="UniProtKB-SubCell"/>
</dbReference>
<dbReference type="EMBL" id="JAPDRK010000014">
    <property type="protein sequence ID" value="KAJ9606304.1"/>
    <property type="molecule type" value="Genomic_DNA"/>
</dbReference>
<feature type="transmembrane region" description="Helical" evidence="5">
    <location>
        <begin position="21"/>
        <end position="40"/>
    </location>
</feature>
<keyword evidence="4 5" id="KW-0472">Membrane</keyword>
<keyword evidence="7" id="KW-1185">Reference proteome</keyword>
<keyword evidence="3 5" id="KW-1133">Transmembrane helix</keyword>
<name>A0AA38X3S2_9EURO</name>
<dbReference type="SUPFAM" id="SSF161084">
    <property type="entry name" value="MAPEG domain-like"/>
    <property type="match status" value="1"/>
</dbReference>
<proteinExistence type="predicted"/>
<dbReference type="InterPro" id="IPR001129">
    <property type="entry name" value="Membr-assoc_MAPEG"/>
</dbReference>
<comment type="subcellular location">
    <subcellularLocation>
        <location evidence="1">Membrane</location>
    </subcellularLocation>
</comment>
<dbReference type="Proteomes" id="UP001172673">
    <property type="component" value="Unassembled WGS sequence"/>
</dbReference>
<evidence type="ECO:0000256" key="3">
    <source>
        <dbReference type="ARBA" id="ARBA00022989"/>
    </source>
</evidence>
<dbReference type="Pfam" id="PF01124">
    <property type="entry name" value="MAPEG"/>
    <property type="match status" value="1"/>
</dbReference>
<dbReference type="InterPro" id="IPR023352">
    <property type="entry name" value="MAPEG-like_dom_sf"/>
</dbReference>
<dbReference type="PANTHER" id="PTHR35371">
    <property type="entry name" value="INNER MEMBRANE PROTEIN"/>
    <property type="match status" value="1"/>
</dbReference>
<dbReference type="AlphaFoldDB" id="A0AA38X3S2"/>
<reference evidence="6" key="1">
    <citation type="submission" date="2022-10" db="EMBL/GenBank/DDBJ databases">
        <title>Culturing micro-colonial fungi from biological soil crusts in the Mojave desert and describing Neophaeococcomyces mojavensis, and introducing the new genera and species Taxawa tesnikishii.</title>
        <authorList>
            <person name="Kurbessoian T."/>
            <person name="Stajich J.E."/>
        </authorList>
    </citation>
    <scope>NUCLEOTIDE SEQUENCE</scope>
    <source>
        <strain evidence="6">TK_41</strain>
    </source>
</reference>
<protein>
    <recommendedName>
        <fullName evidence="8">MAPEG family protein</fullName>
    </recommendedName>
</protein>
<dbReference type="PANTHER" id="PTHR35371:SF1">
    <property type="entry name" value="BLR7753 PROTEIN"/>
    <property type="match status" value="1"/>
</dbReference>
<evidence type="ECO:0000256" key="4">
    <source>
        <dbReference type="ARBA" id="ARBA00023136"/>
    </source>
</evidence>
<evidence type="ECO:0000313" key="6">
    <source>
        <dbReference type="EMBL" id="KAJ9606304.1"/>
    </source>
</evidence>
<dbReference type="Gene3D" id="1.20.120.550">
    <property type="entry name" value="Membrane associated eicosanoid/glutathione metabolism-like domain"/>
    <property type="match status" value="1"/>
</dbReference>
<evidence type="ECO:0008006" key="8">
    <source>
        <dbReference type="Google" id="ProtNLM"/>
    </source>
</evidence>
<evidence type="ECO:0000256" key="1">
    <source>
        <dbReference type="ARBA" id="ARBA00004370"/>
    </source>
</evidence>
<evidence type="ECO:0000256" key="5">
    <source>
        <dbReference type="SAM" id="Phobius"/>
    </source>
</evidence>
<evidence type="ECO:0000256" key="2">
    <source>
        <dbReference type="ARBA" id="ARBA00022692"/>
    </source>
</evidence>
<sequence length="206" mass="22076">MSKEVKTQAEKSSEKARGNGIVNPSGGFAVFYTPLYLAFIPVTSYLTRPSGILEKTITTTIKYTPGLSTTTPARTIPALSALYVFFTFGASGVFSVAGQAMSRQSGLDDSNPREFVTQMRGLPQRLRSAHLHLMENFAGFALAAALAQTLAPGDRQVVNLLGLHVLLKCAVHYPAYLANVPPVRTLAHVAATASVINVLWRLAVGQ</sequence>
<keyword evidence="2 5" id="KW-0812">Transmembrane</keyword>
<accession>A0AA38X3S2</accession>
<gene>
    <name evidence="6" type="ORF">H2200_009265</name>
</gene>
<evidence type="ECO:0000313" key="7">
    <source>
        <dbReference type="Proteomes" id="UP001172673"/>
    </source>
</evidence>
<organism evidence="6 7">
    <name type="scientific">Cladophialophora chaetospira</name>
    <dbReference type="NCBI Taxonomy" id="386627"/>
    <lineage>
        <taxon>Eukaryota</taxon>
        <taxon>Fungi</taxon>
        <taxon>Dikarya</taxon>
        <taxon>Ascomycota</taxon>
        <taxon>Pezizomycotina</taxon>
        <taxon>Eurotiomycetes</taxon>
        <taxon>Chaetothyriomycetidae</taxon>
        <taxon>Chaetothyriales</taxon>
        <taxon>Herpotrichiellaceae</taxon>
        <taxon>Cladophialophora</taxon>
    </lineage>
</organism>
<feature type="transmembrane region" description="Helical" evidence="5">
    <location>
        <begin position="76"/>
        <end position="97"/>
    </location>
</feature>
<comment type="caution">
    <text evidence="6">The sequence shown here is derived from an EMBL/GenBank/DDBJ whole genome shotgun (WGS) entry which is preliminary data.</text>
</comment>